<organism evidence="7 8">
    <name type="scientific">Desulforapulum autotrophicum (strain ATCC 43914 / DSM 3382 / VKM B-1955 / HRM2)</name>
    <name type="common">Desulfobacterium autotrophicum</name>
    <dbReference type="NCBI Taxonomy" id="177437"/>
    <lineage>
        <taxon>Bacteria</taxon>
        <taxon>Pseudomonadati</taxon>
        <taxon>Thermodesulfobacteriota</taxon>
        <taxon>Desulfobacteria</taxon>
        <taxon>Desulfobacterales</taxon>
        <taxon>Desulfobacteraceae</taxon>
        <taxon>Desulforapulum</taxon>
    </lineage>
</organism>
<evidence type="ECO:0000256" key="4">
    <source>
        <dbReference type="ARBA" id="ARBA00022777"/>
    </source>
</evidence>
<evidence type="ECO:0000256" key="5">
    <source>
        <dbReference type="ARBA" id="ARBA00022840"/>
    </source>
</evidence>
<dbReference type="STRING" id="177437.HRM2_24270"/>
<accession>C0QFV3</accession>
<dbReference type="RefSeq" id="WP_015904286.1">
    <property type="nucleotide sequence ID" value="NC_012108.1"/>
</dbReference>
<keyword evidence="3" id="KW-0547">Nucleotide-binding</keyword>
<dbReference type="GO" id="GO:0005524">
    <property type="term" value="F:ATP binding"/>
    <property type="evidence" value="ECO:0007669"/>
    <property type="project" value="UniProtKB-KW"/>
</dbReference>
<dbReference type="AlphaFoldDB" id="C0QFV3"/>
<evidence type="ECO:0000256" key="2">
    <source>
        <dbReference type="ARBA" id="ARBA00022679"/>
    </source>
</evidence>
<keyword evidence="4" id="KW-0418">Kinase</keyword>
<dbReference type="EC" id="2.7.1.4" evidence="7"/>
<dbReference type="OrthoDB" id="9779730at2"/>
<feature type="domain" description="Carbohydrate kinase PfkB" evidence="6">
    <location>
        <begin position="21"/>
        <end position="280"/>
    </location>
</feature>
<comment type="similarity">
    <text evidence="1">Belongs to the carbohydrate kinase PfkB family.</text>
</comment>
<dbReference type="InterPro" id="IPR002173">
    <property type="entry name" value="Carboh/pur_kinase_PfkB_CS"/>
</dbReference>
<evidence type="ECO:0000259" key="6">
    <source>
        <dbReference type="Pfam" id="PF00294"/>
    </source>
</evidence>
<evidence type="ECO:0000256" key="1">
    <source>
        <dbReference type="ARBA" id="ARBA00010688"/>
    </source>
</evidence>
<dbReference type="PANTHER" id="PTHR43085:SF1">
    <property type="entry name" value="PSEUDOURIDINE KINASE-RELATED"/>
    <property type="match status" value="1"/>
</dbReference>
<dbReference type="Proteomes" id="UP000000442">
    <property type="component" value="Chromosome"/>
</dbReference>
<evidence type="ECO:0000313" key="7">
    <source>
        <dbReference type="EMBL" id="ACN15521.1"/>
    </source>
</evidence>
<dbReference type="KEGG" id="dat:HRM2_24270"/>
<dbReference type="PANTHER" id="PTHR43085">
    <property type="entry name" value="HEXOKINASE FAMILY MEMBER"/>
    <property type="match status" value="1"/>
</dbReference>
<dbReference type="SUPFAM" id="SSF53613">
    <property type="entry name" value="Ribokinase-like"/>
    <property type="match status" value="1"/>
</dbReference>
<dbReference type="Gene3D" id="3.40.1190.20">
    <property type="match status" value="1"/>
</dbReference>
<gene>
    <name evidence="7" type="primary">pfkB2</name>
    <name evidence="7" type="ordered locus">HRM2_24270</name>
</gene>
<dbReference type="CDD" id="cd01167">
    <property type="entry name" value="bac_FRK"/>
    <property type="match status" value="1"/>
</dbReference>
<dbReference type="GO" id="GO:0008865">
    <property type="term" value="F:fructokinase activity"/>
    <property type="evidence" value="ECO:0007669"/>
    <property type="project" value="UniProtKB-EC"/>
</dbReference>
<protein>
    <submittedName>
        <fullName evidence="7">PfkB2</fullName>
        <ecNumber evidence="7">2.7.1.4</ecNumber>
    </submittedName>
</protein>
<evidence type="ECO:0000313" key="8">
    <source>
        <dbReference type="Proteomes" id="UP000000442"/>
    </source>
</evidence>
<dbReference type="HOGENOM" id="CLU_027634_6_3_7"/>
<dbReference type="InterPro" id="IPR011611">
    <property type="entry name" value="PfkB_dom"/>
</dbReference>
<dbReference type="eggNOG" id="COG0524">
    <property type="taxonomic scope" value="Bacteria"/>
</dbReference>
<keyword evidence="5" id="KW-0067">ATP-binding</keyword>
<dbReference type="Pfam" id="PF00294">
    <property type="entry name" value="PfkB"/>
    <property type="match status" value="1"/>
</dbReference>
<name>C0QFV3_DESAH</name>
<reference evidence="7 8" key="1">
    <citation type="journal article" date="2009" name="Environ. Microbiol.">
        <title>Genome sequence of Desulfobacterium autotrophicum HRM2, a marine sulfate reducer oxidizing organic carbon completely to carbon dioxide.</title>
        <authorList>
            <person name="Strittmatter A.W."/>
            <person name="Liesegang H."/>
            <person name="Rabus R."/>
            <person name="Decker I."/>
            <person name="Amann J."/>
            <person name="Andres S."/>
            <person name="Henne A."/>
            <person name="Fricke W.F."/>
            <person name="Martinez-Arias R."/>
            <person name="Bartels D."/>
            <person name="Goesmann A."/>
            <person name="Krause L."/>
            <person name="Puehler A."/>
            <person name="Klenk H.P."/>
            <person name="Richter M."/>
            <person name="Schuler M."/>
            <person name="Gloeckner F.O."/>
            <person name="Meyerdierks A."/>
            <person name="Gottschalk G."/>
            <person name="Amann R."/>
        </authorList>
    </citation>
    <scope>NUCLEOTIDE SEQUENCE [LARGE SCALE GENOMIC DNA]</scope>
    <source>
        <strain evidence="8">ATCC 43914 / DSM 3382 / HRM2</strain>
    </source>
</reference>
<evidence type="ECO:0000256" key="3">
    <source>
        <dbReference type="ARBA" id="ARBA00022741"/>
    </source>
</evidence>
<keyword evidence="8" id="KW-1185">Reference proteome</keyword>
<sequence length="293" mass="32656">MTNHAGLYIFGEVLFDCFPTGEEILGGAPFNVAWHLQALGNQPGFISRVGKDSSGSKILYAMEKWGLDTTLVQIDNKHPTGKVQVTIENNEPYYEIVENCAYDFISDDMLSGKITQGILYHGSLCLRNPVARSAYSSIIQNTRLKIFMDVNLRAPWWKKDEVFSWLQKAHWAKMNQDELKLLVGAEKEIESQMAELQTACGLEQIIVTRGEQGTMVRTAQGKMHSLVPDKIELLIDTVGAGDAFSAVYIHGILADLPVDLNLRYAQQFAGKVIGLRGATTDDLNFYNEFTTSL</sequence>
<dbReference type="EMBL" id="CP001087">
    <property type="protein sequence ID" value="ACN15521.1"/>
    <property type="molecule type" value="Genomic_DNA"/>
</dbReference>
<dbReference type="InterPro" id="IPR029056">
    <property type="entry name" value="Ribokinase-like"/>
</dbReference>
<dbReference type="PROSITE" id="PS00583">
    <property type="entry name" value="PFKB_KINASES_1"/>
    <property type="match status" value="1"/>
</dbReference>
<keyword evidence="2 7" id="KW-0808">Transferase</keyword>
<dbReference type="InterPro" id="IPR050306">
    <property type="entry name" value="PfkB_Carbo_kinase"/>
</dbReference>
<proteinExistence type="inferred from homology"/>